<name>A0ABR9PMM1_9BACT</name>
<dbReference type="InterPro" id="IPR038729">
    <property type="entry name" value="Rad50/SbcC_AAA"/>
</dbReference>
<keyword evidence="6" id="KW-0406">Ion transport</keyword>
<keyword evidence="10" id="KW-1185">Reference proteome</keyword>
<comment type="caution">
    <text evidence="9">The sequence shown here is derived from an EMBL/GenBank/DDBJ whole genome shotgun (WGS) entry which is preliminary data.</text>
</comment>
<reference evidence="9 10" key="1">
    <citation type="submission" date="2020-02" db="EMBL/GenBank/DDBJ databases">
        <authorList>
            <person name="Babadi Z.K."/>
            <person name="Risdian C."/>
            <person name="Ebrahimipour G.H."/>
            <person name="Wink J."/>
        </authorList>
    </citation>
    <scope>NUCLEOTIDE SEQUENCE [LARGE SCALE GENOMIC DNA]</scope>
    <source>
        <strain evidence="9 10">ZKHCc1 1396</strain>
    </source>
</reference>
<gene>
    <name evidence="9" type="ORF">G4177_13215</name>
</gene>
<accession>A0ABR9PMM1</accession>
<dbReference type="Pfam" id="PF13304">
    <property type="entry name" value="AAA_21"/>
    <property type="match status" value="1"/>
</dbReference>
<evidence type="ECO:0000313" key="9">
    <source>
        <dbReference type="EMBL" id="MBE4749122.1"/>
    </source>
</evidence>
<evidence type="ECO:0000259" key="8">
    <source>
        <dbReference type="SMART" id="SM00382"/>
    </source>
</evidence>
<dbReference type="SMART" id="SM00382">
    <property type="entry name" value="AAA"/>
    <property type="match status" value="1"/>
</dbReference>
<dbReference type="Pfam" id="PF13476">
    <property type="entry name" value="AAA_23"/>
    <property type="match status" value="1"/>
</dbReference>
<dbReference type="EMBL" id="JAAIYO010000003">
    <property type="protein sequence ID" value="MBE4749122.1"/>
    <property type="molecule type" value="Genomic_DNA"/>
</dbReference>
<keyword evidence="2" id="KW-0813">Transport</keyword>
<evidence type="ECO:0000256" key="6">
    <source>
        <dbReference type="ARBA" id="ARBA00023065"/>
    </source>
</evidence>
<keyword evidence="5" id="KW-0408">Iron</keyword>
<organism evidence="9 10">
    <name type="scientific">Corallococcus soli</name>
    <dbReference type="NCBI Taxonomy" id="2710757"/>
    <lineage>
        <taxon>Bacteria</taxon>
        <taxon>Pseudomonadati</taxon>
        <taxon>Myxococcota</taxon>
        <taxon>Myxococcia</taxon>
        <taxon>Myxococcales</taxon>
        <taxon>Cystobacterineae</taxon>
        <taxon>Myxococcaceae</taxon>
        <taxon>Corallococcus</taxon>
    </lineage>
</organism>
<dbReference type="InterPro" id="IPR003593">
    <property type="entry name" value="AAA+_ATPase"/>
</dbReference>
<dbReference type="PANTHER" id="PTHR42771:SF2">
    <property type="entry name" value="IRON(3+)-HYDROXAMATE IMPORT ATP-BINDING PROTEIN FHUC"/>
    <property type="match status" value="1"/>
</dbReference>
<dbReference type="SUPFAM" id="SSF52540">
    <property type="entry name" value="P-loop containing nucleoside triphosphate hydrolases"/>
    <property type="match status" value="1"/>
</dbReference>
<keyword evidence="7" id="KW-0472">Membrane</keyword>
<evidence type="ECO:0000256" key="2">
    <source>
        <dbReference type="ARBA" id="ARBA00022448"/>
    </source>
</evidence>
<comment type="subcellular location">
    <subcellularLocation>
        <location evidence="1">Cell membrane</location>
        <topology evidence="1">Peripheral membrane protein</topology>
    </subcellularLocation>
</comment>
<evidence type="ECO:0000256" key="3">
    <source>
        <dbReference type="ARBA" id="ARBA00022475"/>
    </source>
</evidence>
<sequence>MMTFLRSVTLLREKVADMDRYPFSIPALRHLETLEFHPQVTFLVGENGSGKSTLIEAIALSMGFNAEGGSKNFNFSTRRSESDLHEYLRPVRGTRRPKTGYFLRAESFFNVATEVDNNPTALDSHGGVSLHEQSHGESFMALVTNRFFANGLYILDEPEAALSPQRQLALLRTMDQLARGQGSQFIIATHSPIVLAYPHARIYQLAPEGISPVLYEETEHYTLTRDFLLNRERYLKRLFEDGCS</sequence>
<dbReference type="InterPro" id="IPR003959">
    <property type="entry name" value="ATPase_AAA_core"/>
</dbReference>
<feature type="domain" description="AAA+ ATPase" evidence="8">
    <location>
        <begin position="37"/>
        <end position="208"/>
    </location>
</feature>
<dbReference type="PANTHER" id="PTHR42771">
    <property type="entry name" value="IRON(3+)-HYDROXAMATE IMPORT ATP-BINDING PROTEIN FHUC"/>
    <property type="match status" value="1"/>
</dbReference>
<evidence type="ECO:0000313" key="10">
    <source>
        <dbReference type="Proteomes" id="UP001516472"/>
    </source>
</evidence>
<evidence type="ECO:0000256" key="7">
    <source>
        <dbReference type="ARBA" id="ARBA00023136"/>
    </source>
</evidence>
<dbReference type="InterPro" id="IPR051535">
    <property type="entry name" value="Siderophore_ABC-ATPase"/>
</dbReference>
<keyword evidence="4" id="KW-0410">Iron transport</keyword>
<evidence type="ECO:0000256" key="1">
    <source>
        <dbReference type="ARBA" id="ARBA00004202"/>
    </source>
</evidence>
<proteinExistence type="predicted"/>
<evidence type="ECO:0000256" key="5">
    <source>
        <dbReference type="ARBA" id="ARBA00023004"/>
    </source>
</evidence>
<keyword evidence="3" id="KW-1003">Cell membrane</keyword>
<dbReference type="CDD" id="cd00267">
    <property type="entry name" value="ABC_ATPase"/>
    <property type="match status" value="1"/>
</dbReference>
<dbReference type="InterPro" id="IPR027417">
    <property type="entry name" value="P-loop_NTPase"/>
</dbReference>
<evidence type="ECO:0000256" key="4">
    <source>
        <dbReference type="ARBA" id="ARBA00022496"/>
    </source>
</evidence>
<protein>
    <submittedName>
        <fullName evidence="9">AAA family ATPase</fullName>
    </submittedName>
</protein>
<dbReference type="Proteomes" id="UP001516472">
    <property type="component" value="Unassembled WGS sequence"/>
</dbReference>
<dbReference type="Gene3D" id="3.40.50.300">
    <property type="entry name" value="P-loop containing nucleotide triphosphate hydrolases"/>
    <property type="match status" value="2"/>
</dbReference>